<accession>A0A9D4ZQ47</accession>
<dbReference type="GO" id="GO:0008270">
    <property type="term" value="F:zinc ion binding"/>
    <property type="evidence" value="ECO:0007669"/>
    <property type="project" value="InterPro"/>
</dbReference>
<feature type="repeat" description="PPR" evidence="3">
    <location>
        <begin position="109"/>
        <end position="143"/>
    </location>
</feature>
<evidence type="ECO:0000259" key="4">
    <source>
        <dbReference type="Pfam" id="PF14432"/>
    </source>
</evidence>
<dbReference type="Pfam" id="PF13041">
    <property type="entry name" value="PPR_2"/>
    <property type="match status" value="4"/>
</dbReference>
<dbReference type="FunFam" id="1.25.40.10:FF:000690">
    <property type="entry name" value="Pentatricopeptide repeat-containing protein"/>
    <property type="match status" value="1"/>
</dbReference>
<dbReference type="GO" id="GO:0003729">
    <property type="term" value="F:mRNA binding"/>
    <property type="evidence" value="ECO:0007669"/>
    <property type="project" value="UniProtKB-ARBA"/>
</dbReference>
<feature type="repeat" description="PPR" evidence="3">
    <location>
        <begin position="210"/>
        <end position="244"/>
    </location>
</feature>
<dbReference type="AlphaFoldDB" id="A0A9D4ZQ47"/>
<evidence type="ECO:0000256" key="3">
    <source>
        <dbReference type="PROSITE-ProRule" id="PRU00708"/>
    </source>
</evidence>
<dbReference type="GO" id="GO:0009451">
    <property type="term" value="P:RNA modification"/>
    <property type="evidence" value="ECO:0007669"/>
    <property type="project" value="InterPro"/>
</dbReference>
<sequence length="717" mass="80424">MRRAYAGHEIVVIRKEARNFLHVPLPVFLAQYSSLCRSLPLARDCLTLLKECTTTQDIAQGRIIHDLIVRNGPAPNKRLLTSNFIIDMYNACGSCNEALNEFSVMYERNVYSWTIIITTCVKHDQCSSALQLFRQMQLEGICADEFTYSSMLGVFTAQESLTQGKSIHACIIACGFHGGAIVLTAIVNLYGKCGRPEIARTAFDAINIKDAASWNSMIAAYAYNAHPKEALELYHQMQQNKVMPSSNTFISALRACSTPEALLDGKRIHADIVGGNFCSDLVKTALLSMYSSCASLDEAQTVFHEIRQHDVVSFNAMICAFVQHDRGKDAVDLYGQMWKKGIKPTCATLVNVLSACSLLGATTRGRKIHMLVPENGFEFDNVLATTIVSMYGKCGQLADAWAAFTRICSRGHITWNAILNAYAQNGDNMRVLELFKQMLHDEVKPDEVTYISVLYACSHSGSLKDAQEYFDSMQKNYGIEPNSKHYACMIDLFGRAGLVEEAENLMKKMPIEPDTVVLTAYSGACRVRNDTIRGKWAAERIMALDPRIEAPYIALSNFYAAEGRWKDVAEVRRKMEQNVQKRTGRSWIEVENIVHEFVTRDQSHVQSKDIYETLHHFDEELKKTGFFKETVSVLNDTNKRSEDGLVCHHSEMLAIAFGFLNVPEGGPICVFKNLPVCPDCHAATKAISKMVDREVVIRDVYRFHHFVNGRCSCGDYL</sequence>
<dbReference type="Proteomes" id="UP000886520">
    <property type="component" value="Chromosome 3"/>
</dbReference>
<name>A0A9D4ZQ47_ADICA</name>
<dbReference type="PROSITE" id="PS51375">
    <property type="entry name" value="PPR"/>
    <property type="match status" value="5"/>
</dbReference>
<dbReference type="EMBL" id="JABFUD020000002">
    <property type="protein sequence ID" value="KAI5083784.1"/>
    <property type="molecule type" value="Genomic_DNA"/>
</dbReference>
<dbReference type="InterPro" id="IPR002885">
    <property type="entry name" value="PPR_rpt"/>
</dbReference>
<protein>
    <recommendedName>
        <fullName evidence="4">DYW domain-containing protein</fullName>
    </recommendedName>
</protein>
<dbReference type="OrthoDB" id="185373at2759"/>
<dbReference type="NCBIfam" id="TIGR00756">
    <property type="entry name" value="PPR"/>
    <property type="match status" value="6"/>
</dbReference>
<dbReference type="FunFam" id="1.25.40.10:FF:000381">
    <property type="entry name" value="Pentatricopeptide repeat-containing protein"/>
    <property type="match status" value="1"/>
</dbReference>
<dbReference type="FunFam" id="1.25.40.10:FF:000073">
    <property type="entry name" value="Pentatricopeptide repeat-containing protein chloroplastic"/>
    <property type="match status" value="1"/>
</dbReference>
<comment type="caution">
    <text evidence="5">The sequence shown here is derived from an EMBL/GenBank/DDBJ whole genome shotgun (WGS) entry which is preliminary data.</text>
</comment>
<dbReference type="InterPro" id="IPR046848">
    <property type="entry name" value="E_motif"/>
</dbReference>
<dbReference type="InterPro" id="IPR046960">
    <property type="entry name" value="PPR_At4g14850-like_plant"/>
</dbReference>
<evidence type="ECO:0000256" key="2">
    <source>
        <dbReference type="ARBA" id="ARBA00022737"/>
    </source>
</evidence>
<evidence type="ECO:0000313" key="5">
    <source>
        <dbReference type="EMBL" id="KAI5083784.1"/>
    </source>
</evidence>
<feature type="repeat" description="PPR" evidence="3">
    <location>
        <begin position="411"/>
        <end position="445"/>
    </location>
</feature>
<dbReference type="Pfam" id="PF20431">
    <property type="entry name" value="E_motif"/>
    <property type="match status" value="1"/>
</dbReference>
<keyword evidence="2" id="KW-0677">Repeat</keyword>
<dbReference type="Gene3D" id="1.25.40.10">
    <property type="entry name" value="Tetratricopeptide repeat domain"/>
    <property type="match status" value="4"/>
</dbReference>
<dbReference type="Pfam" id="PF14432">
    <property type="entry name" value="DYW_deaminase"/>
    <property type="match status" value="1"/>
</dbReference>
<evidence type="ECO:0000313" key="6">
    <source>
        <dbReference type="Proteomes" id="UP000886520"/>
    </source>
</evidence>
<feature type="repeat" description="PPR" evidence="3">
    <location>
        <begin position="310"/>
        <end position="344"/>
    </location>
</feature>
<feature type="domain" description="DYW" evidence="4">
    <location>
        <begin position="625"/>
        <end position="716"/>
    </location>
</feature>
<dbReference type="Pfam" id="PF12854">
    <property type="entry name" value="PPR_1"/>
    <property type="match status" value="1"/>
</dbReference>
<organism evidence="5 6">
    <name type="scientific">Adiantum capillus-veneris</name>
    <name type="common">Maidenhair fern</name>
    <dbReference type="NCBI Taxonomy" id="13818"/>
    <lineage>
        <taxon>Eukaryota</taxon>
        <taxon>Viridiplantae</taxon>
        <taxon>Streptophyta</taxon>
        <taxon>Embryophyta</taxon>
        <taxon>Tracheophyta</taxon>
        <taxon>Polypodiopsida</taxon>
        <taxon>Polypodiidae</taxon>
        <taxon>Polypodiales</taxon>
        <taxon>Pteridineae</taxon>
        <taxon>Pteridaceae</taxon>
        <taxon>Vittarioideae</taxon>
        <taxon>Adiantum</taxon>
    </lineage>
</organism>
<feature type="repeat" description="PPR" evidence="3">
    <location>
        <begin position="446"/>
        <end position="481"/>
    </location>
</feature>
<dbReference type="InterPro" id="IPR011990">
    <property type="entry name" value="TPR-like_helical_dom_sf"/>
</dbReference>
<evidence type="ECO:0000256" key="1">
    <source>
        <dbReference type="ARBA" id="ARBA00006643"/>
    </source>
</evidence>
<reference evidence="5" key="1">
    <citation type="submission" date="2021-01" db="EMBL/GenBank/DDBJ databases">
        <title>Adiantum capillus-veneris genome.</title>
        <authorList>
            <person name="Fang Y."/>
            <person name="Liao Q."/>
        </authorList>
    </citation>
    <scope>NUCLEOTIDE SEQUENCE</scope>
    <source>
        <strain evidence="5">H3</strain>
        <tissue evidence="5">Leaf</tissue>
    </source>
</reference>
<dbReference type="SUPFAM" id="SSF48452">
    <property type="entry name" value="TPR-like"/>
    <property type="match status" value="1"/>
</dbReference>
<comment type="similarity">
    <text evidence="1">Belongs to the PPR family. PCMP-H subfamily.</text>
</comment>
<keyword evidence="6" id="KW-1185">Reference proteome</keyword>
<dbReference type="InterPro" id="IPR032867">
    <property type="entry name" value="DYW_dom"/>
</dbReference>
<dbReference type="PANTHER" id="PTHR24015">
    <property type="entry name" value="OS07G0578800 PROTEIN-RELATED"/>
    <property type="match status" value="1"/>
</dbReference>
<dbReference type="PANTHER" id="PTHR24015:SF548">
    <property type="entry name" value="OS08G0340900 PROTEIN"/>
    <property type="match status" value="1"/>
</dbReference>
<proteinExistence type="inferred from homology"/>
<gene>
    <name evidence="5" type="ORF">GOP47_0003527</name>
</gene>